<dbReference type="SMART" id="SM00020">
    <property type="entry name" value="Tryp_SPc"/>
    <property type="match status" value="1"/>
</dbReference>
<organism evidence="4 5">
    <name type="scientific">Mesocricetus auratus</name>
    <name type="common">Golden hamster</name>
    <dbReference type="NCBI Taxonomy" id="10036"/>
    <lineage>
        <taxon>Eukaryota</taxon>
        <taxon>Metazoa</taxon>
        <taxon>Chordata</taxon>
        <taxon>Craniata</taxon>
        <taxon>Vertebrata</taxon>
        <taxon>Euteleostomi</taxon>
        <taxon>Mammalia</taxon>
        <taxon>Eutheria</taxon>
        <taxon>Euarchontoglires</taxon>
        <taxon>Glires</taxon>
        <taxon>Rodentia</taxon>
        <taxon>Myomorpha</taxon>
        <taxon>Muroidea</taxon>
        <taxon>Cricetidae</taxon>
        <taxon>Cricetinae</taxon>
        <taxon>Mesocricetus</taxon>
    </lineage>
</organism>
<keyword evidence="4" id="KW-1185">Reference proteome</keyword>
<dbReference type="Gene3D" id="2.40.10.10">
    <property type="entry name" value="Trypsin-like serine proteases"/>
    <property type="match status" value="1"/>
</dbReference>
<dbReference type="InterPro" id="IPR043504">
    <property type="entry name" value="Peptidase_S1_PA_chymotrypsin"/>
</dbReference>
<dbReference type="PROSITE" id="PS00134">
    <property type="entry name" value="TRYPSIN_HIS"/>
    <property type="match status" value="1"/>
</dbReference>
<proteinExistence type="predicted"/>
<dbReference type="SUPFAM" id="SSF50494">
    <property type="entry name" value="Trypsin-like serine proteases"/>
    <property type="match status" value="1"/>
</dbReference>
<dbReference type="GeneID" id="101838956"/>
<dbReference type="GO" id="GO:0008233">
    <property type="term" value="F:peptidase activity"/>
    <property type="evidence" value="ECO:0007669"/>
    <property type="project" value="UniProtKB-KW"/>
</dbReference>
<evidence type="ECO:0000313" key="4">
    <source>
        <dbReference type="Proteomes" id="UP000886700"/>
    </source>
</evidence>
<dbReference type="InterPro" id="IPR009003">
    <property type="entry name" value="Peptidase_S1_PA"/>
</dbReference>
<sequence length="321" mass="34760">MKFWERSIFLLLLQSLPGGHGDVLPAGPSAVCGHSGNAGRIVGGQDAQKGKWPWQVSLWMAGEGHICGGSLIHPGWVLTAAHCFRRSQNPNFYQVKVGGLTVSLWEGDVTLEYVRNIFVYPSFLWTDPMSSGDIALVQLDTLLKPSQFTPICLPEAQAPLNPGTGCWVTGWGSTQERDLSSVLQELAVPLLGSEECEKMYHIRNISLPGKRFIQSDMLCAGFAEGQKDSCQALLLPQGDSGGPLVCVINSSWVQVGVTSWGFGCARLYRPGVYARVPAYVDWIQRTLAENPTDTCRCHSRASGAHPLLLVVLLALALSGAL</sequence>
<dbReference type="PANTHER" id="PTHR24253">
    <property type="entry name" value="TRANSMEMBRANE PROTEASE SERINE"/>
    <property type="match status" value="1"/>
</dbReference>
<feature type="signal peptide" evidence="2">
    <location>
        <begin position="1"/>
        <end position="21"/>
    </location>
</feature>
<accession>A0ABM2XRC0</accession>
<evidence type="ECO:0000313" key="6">
    <source>
        <dbReference type="RefSeq" id="XP_040604153.1"/>
    </source>
</evidence>
<name>A0ABM2XRC0_MESAU</name>
<dbReference type="PANTHER" id="PTHR24253:SF170">
    <property type="entry name" value="PEPTIDASE S1 DOMAIN-CONTAINING PROTEIN"/>
    <property type="match status" value="1"/>
</dbReference>
<keyword evidence="5 6" id="KW-0378">Hydrolase</keyword>
<dbReference type="PROSITE" id="PS50240">
    <property type="entry name" value="TRYPSIN_DOM"/>
    <property type="match status" value="1"/>
</dbReference>
<feature type="chain" id="PRO_5045024023" evidence="2">
    <location>
        <begin position="22"/>
        <end position="321"/>
    </location>
</feature>
<keyword evidence="5 6" id="KW-0645">Protease</keyword>
<keyword evidence="1" id="KW-1015">Disulfide bond</keyword>
<evidence type="ECO:0000256" key="2">
    <source>
        <dbReference type="SAM" id="SignalP"/>
    </source>
</evidence>
<dbReference type="InterPro" id="IPR001254">
    <property type="entry name" value="Trypsin_dom"/>
</dbReference>
<dbReference type="GO" id="GO:0006508">
    <property type="term" value="P:proteolysis"/>
    <property type="evidence" value="ECO:0007669"/>
    <property type="project" value="UniProtKB-KW"/>
</dbReference>
<dbReference type="CDD" id="cd00190">
    <property type="entry name" value="Tryp_SPc"/>
    <property type="match status" value="1"/>
</dbReference>
<dbReference type="Proteomes" id="UP000886700">
    <property type="component" value="Unplaced"/>
</dbReference>
<dbReference type="Pfam" id="PF00089">
    <property type="entry name" value="Trypsin"/>
    <property type="match status" value="1"/>
</dbReference>
<dbReference type="InterPro" id="IPR001314">
    <property type="entry name" value="Peptidase_S1A"/>
</dbReference>
<evidence type="ECO:0000256" key="1">
    <source>
        <dbReference type="ARBA" id="ARBA00023157"/>
    </source>
</evidence>
<dbReference type="InterPro" id="IPR018114">
    <property type="entry name" value="TRYPSIN_HIS"/>
</dbReference>
<protein>
    <submittedName>
        <fullName evidence="5 6">Serine protease 30 isoform X1</fullName>
    </submittedName>
</protein>
<reference evidence="5 6" key="1">
    <citation type="submission" date="2025-05" db="UniProtKB">
        <authorList>
            <consortium name="RefSeq"/>
        </authorList>
    </citation>
    <scope>IDENTIFICATION</scope>
    <source>
        <tissue evidence="5 6">Liver</tissue>
    </source>
</reference>
<keyword evidence="2" id="KW-0732">Signal</keyword>
<gene>
    <name evidence="5 6" type="primary">LOC101838956</name>
</gene>
<evidence type="ECO:0000259" key="3">
    <source>
        <dbReference type="PROSITE" id="PS50240"/>
    </source>
</evidence>
<dbReference type="RefSeq" id="XP_040604151.1">
    <property type="nucleotide sequence ID" value="XM_040748217.1"/>
</dbReference>
<feature type="domain" description="Peptidase S1" evidence="3">
    <location>
        <begin position="41"/>
        <end position="288"/>
    </location>
</feature>
<dbReference type="RefSeq" id="XP_040604153.1">
    <property type="nucleotide sequence ID" value="XM_040748219.1"/>
</dbReference>
<dbReference type="PRINTS" id="PR00722">
    <property type="entry name" value="CHYMOTRYPSIN"/>
</dbReference>
<evidence type="ECO:0000313" key="5">
    <source>
        <dbReference type="RefSeq" id="XP_040604151.1"/>
    </source>
</evidence>